<keyword evidence="3" id="KW-1185">Reference proteome</keyword>
<reference evidence="2 3" key="1">
    <citation type="submission" date="2019-02" db="EMBL/GenBank/DDBJ databases">
        <title>Genome sequencing of the rare red list fungi Phellinidium pouzarii.</title>
        <authorList>
            <person name="Buettner E."/>
            <person name="Kellner H."/>
        </authorList>
    </citation>
    <scope>NUCLEOTIDE SEQUENCE [LARGE SCALE GENOMIC DNA]</scope>
    <source>
        <strain evidence="2 3">DSM 108285</strain>
    </source>
</reference>
<dbReference type="Proteomes" id="UP000308199">
    <property type="component" value="Unassembled WGS sequence"/>
</dbReference>
<keyword evidence="1" id="KW-1133">Transmembrane helix</keyword>
<accession>A0A4S4KY21</accession>
<dbReference type="EMBL" id="SGPK01000467">
    <property type="protein sequence ID" value="THH03331.1"/>
    <property type="molecule type" value="Genomic_DNA"/>
</dbReference>
<keyword evidence="1" id="KW-0812">Transmembrane</keyword>
<gene>
    <name evidence="2" type="ORF">EW145_g6345</name>
</gene>
<sequence length="129" mass="13263">MTILLPTSSVIRFSSADPPTTIYTADFTITAMSGNNRTALSSALSIASVLPASGSISSVPPALVDDDLVTVTMETTASSSPTSGSTNHGAVSAMENGASVGGRHIRKTNMQFSFVYVFFPALFGIALAL</sequence>
<evidence type="ECO:0000313" key="2">
    <source>
        <dbReference type="EMBL" id="THH03331.1"/>
    </source>
</evidence>
<proteinExistence type="predicted"/>
<evidence type="ECO:0000256" key="1">
    <source>
        <dbReference type="SAM" id="Phobius"/>
    </source>
</evidence>
<protein>
    <submittedName>
        <fullName evidence="2">Uncharacterized protein</fullName>
    </submittedName>
</protein>
<keyword evidence="1" id="KW-0472">Membrane</keyword>
<comment type="caution">
    <text evidence="2">The sequence shown here is derived from an EMBL/GenBank/DDBJ whole genome shotgun (WGS) entry which is preliminary data.</text>
</comment>
<dbReference type="AlphaFoldDB" id="A0A4S4KY21"/>
<dbReference type="OrthoDB" id="3250770at2759"/>
<organism evidence="2 3">
    <name type="scientific">Phellinidium pouzarii</name>
    <dbReference type="NCBI Taxonomy" id="167371"/>
    <lineage>
        <taxon>Eukaryota</taxon>
        <taxon>Fungi</taxon>
        <taxon>Dikarya</taxon>
        <taxon>Basidiomycota</taxon>
        <taxon>Agaricomycotina</taxon>
        <taxon>Agaricomycetes</taxon>
        <taxon>Hymenochaetales</taxon>
        <taxon>Hymenochaetaceae</taxon>
        <taxon>Phellinidium</taxon>
    </lineage>
</organism>
<feature type="transmembrane region" description="Helical" evidence="1">
    <location>
        <begin position="112"/>
        <end position="128"/>
    </location>
</feature>
<name>A0A4S4KY21_9AGAM</name>
<evidence type="ECO:0000313" key="3">
    <source>
        <dbReference type="Proteomes" id="UP000308199"/>
    </source>
</evidence>